<evidence type="ECO:0000256" key="3">
    <source>
        <dbReference type="ARBA" id="ARBA00022741"/>
    </source>
</evidence>
<reference evidence="7 8" key="1">
    <citation type="submission" date="2018-07" db="EMBL/GenBank/DDBJ databases">
        <title>Complete genome sequence of Spiroplasma alleghenense PLHS-1 (ATCC 51752).</title>
        <authorList>
            <person name="Chou L."/>
            <person name="Lee T.-Y."/>
            <person name="Tsai Y.-M."/>
            <person name="Kuo C.-H."/>
        </authorList>
    </citation>
    <scope>NUCLEOTIDE SEQUENCE [LARGE SCALE GENOMIC DNA]</scope>
    <source>
        <strain evidence="7 8">PLHS-1</strain>
    </source>
</reference>
<evidence type="ECO:0000256" key="4">
    <source>
        <dbReference type="ARBA" id="ARBA00022840"/>
    </source>
</evidence>
<evidence type="ECO:0000313" key="8">
    <source>
        <dbReference type="Proteomes" id="UP000254792"/>
    </source>
</evidence>
<dbReference type="Proteomes" id="UP000254792">
    <property type="component" value="Chromosome"/>
</dbReference>
<dbReference type="InterPro" id="IPR056546">
    <property type="entry name" value="MreB_MamK-like"/>
</dbReference>
<dbReference type="Pfam" id="PF06723">
    <property type="entry name" value="MreB_Mbl"/>
    <property type="match status" value="1"/>
</dbReference>
<dbReference type="PRINTS" id="PR01652">
    <property type="entry name" value="SHAPEPROTEIN"/>
</dbReference>
<dbReference type="GO" id="GO:0005737">
    <property type="term" value="C:cytoplasm"/>
    <property type="evidence" value="ECO:0007669"/>
    <property type="project" value="UniProtKB-SubCell"/>
</dbReference>
<keyword evidence="5" id="KW-0133">Cell shape</keyword>
<dbReference type="Gene3D" id="3.30.420.40">
    <property type="match status" value="2"/>
</dbReference>
<keyword evidence="2" id="KW-0963">Cytoplasm</keyword>
<dbReference type="GO" id="GO:0005524">
    <property type="term" value="F:ATP binding"/>
    <property type="evidence" value="ECO:0007669"/>
    <property type="project" value="UniProtKB-KW"/>
</dbReference>
<name>A0A345Z5C0_9MOLU</name>
<comment type="similarity">
    <text evidence="6">Belongs to the FtsA/MreB family.</text>
</comment>
<dbReference type="GO" id="GO:0000902">
    <property type="term" value="P:cell morphogenesis"/>
    <property type="evidence" value="ECO:0007669"/>
    <property type="project" value="InterPro"/>
</dbReference>
<evidence type="ECO:0000256" key="5">
    <source>
        <dbReference type="ARBA" id="ARBA00022960"/>
    </source>
</evidence>
<evidence type="ECO:0000256" key="1">
    <source>
        <dbReference type="ARBA" id="ARBA00004496"/>
    </source>
</evidence>
<keyword evidence="3" id="KW-0547">Nucleotide-binding</keyword>
<sequence length="343" mass="37296">MAKQKKERKFIAMDFGSHSTRIYIEGLGIVFDEATVMALNTKTKKIVAIGNEASKLVGKINHSTRLEYPFKNGVIASIDILKDFLNAALGKYQDDLVGAIMLIACPLSVTNLERKALVELVKKLGAYYVQTEDDVKMAALGAGYDIFEPSGILSLDIGAGKATAGAISADGVISYKWTKVAGNALDEEIVKYIRARYNMEVGAVTGEKVKINIGTLIKTKNPLKIKVFGREVVSGMPKEIVLTDAEISKLVQVAFGNLTTLITGVLEDTPNELAGDIIRNGIIVTGAMSGIQGVKDFFEDFFEIPVKVAKNSATAVIDGAVLYKKKLYQLMEEKIENKESLYN</sequence>
<dbReference type="PANTHER" id="PTHR42749:SF1">
    <property type="entry name" value="CELL SHAPE-DETERMINING PROTEIN MREB"/>
    <property type="match status" value="1"/>
</dbReference>
<dbReference type="InterPro" id="IPR004753">
    <property type="entry name" value="MreB"/>
</dbReference>
<accession>A0A345Z5C0</accession>
<dbReference type="OrthoDB" id="391604at2"/>
<keyword evidence="8" id="KW-1185">Reference proteome</keyword>
<evidence type="ECO:0000256" key="2">
    <source>
        <dbReference type="ARBA" id="ARBA00022490"/>
    </source>
</evidence>
<dbReference type="EMBL" id="CP031376">
    <property type="protein sequence ID" value="AXK51799.1"/>
    <property type="molecule type" value="Genomic_DNA"/>
</dbReference>
<dbReference type="AlphaFoldDB" id="A0A345Z5C0"/>
<dbReference type="InterPro" id="IPR043129">
    <property type="entry name" value="ATPase_NBD"/>
</dbReference>
<dbReference type="RefSeq" id="WP_115558683.1">
    <property type="nucleotide sequence ID" value="NZ_CP031376.1"/>
</dbReference>
<dbReference type="GO" id="GO:0008360">
    <property type="term" value="P:regulation of cell shape"/>
    <property type="evidence" value="ECO:0007669"/>
    <property type="project" value="UniProtKB-KW"/>
</dbReference>
<organism evidence="7 8">
    <name type="scientific">Spiroplasma alleghenense</name>
    <dbReference type="NCBI Taxonomy" id="216931"/>
    <lineage>
        <taxon>Bacteria</taxon>
        <taxon>Bacillati</taxon>
        <taxon>Mycoplasmatota</taxon>
        <taxon>Mollicutes</taxon>
        <taxon>Entomoplasmatales</taxon>
        <taxon>Spiroplasmataceae</taxon>
        <taxon>Spiroplasma</taxon>
    </lineage>
</organism>
<dbReference type="SUPFAM" id="SSF53067">
    <property type="entry name" value="Actin-like ATPase domain"/>
    <property type="match status" value="2"/>
</dbReference>
<keyword evidence="4" id="KW-0067">ATP-binding</keyword>
<protein>
    <submittedName>
        <fullName evidence="7">Cell shape determining protein MreB</fullName>
    </submittedName>
</protein>
<dbReference type="PANTHER" id="PTHR42749">
    <property type="entry name" value="CELL SHAPE-DETERMINING PROTEIN MREB"/>
    <property type="match status" value="1"/>
</dbReference>
<comment type="subcellular location">
    <subcellularLocation>
        <location evidence="1">Cytoplasm</location>
    </subcellularLocation>
</comment>
<proteinExistence type="inferred from homology"/>
<dbReference type="KEGG" id="salx:SALLE_v1c11290"/>
<evidence type="ECO:0000256" key="6">
    <source>
        <dbReference type="ARBA" id="ARBA00023458"/>
    </source>
</evidence>
<gene>
    <name evidence="7" type="primary">mreB</name>
    <name evidence="7" type="ORF">SALLE_v1c11290</name>
</gene>
<evidence type="ECO:0000313" key="7">
    <source>
        <dbReference type="EMBL" id="AXK51799.1"/>
    </source>
</evidence>